<keyword evidence="9" id="KW-1185">Reference proteome</keyword>
<dbReference type="Gene3D" id="3.50.30.80">
    <property type="entry name" value="IlvD/EDD C-terminal domain-like"/>
    <property type="match status" value="1"/>
</dbReference>
<dbReference type="InterPro" id="IPR000581">
    <property type="entry name" value="ILV_EDD_N"/>
</dbReference>
<dbReference type="SUPFAM" id="SSF143975">
    <property type="entry name" value="IlvD/EDD N-terminal domain-like"/>
    <property type="match status" value="1"/>
</dbReference>
<dbReference type="InterPro" id="IPR052352">
    <property type="entry name" value="Sugar_Degrad_Dehydratases"/>
</dbReference>
<dbReference type="SUPFAM" id="SSF52016">
    <property type="entry name" value="LeuD/IlvD-like"/>
    <property type="match status" value="1"/>
</dbReference>
<keyword evidence="5 8" id="KW-0456">Lyase</keyword>
<feature type="domain" description="Dihydroxy-acid/6-phosphogluconate dehydratase N-terminal" evidence="6">
    <location>
        <begin position="46"/>
        <end position="356"/>
    </location>
</feature>
<accession>A0ABS5QG93</accession>
<dbReference type="NCBIfam" id="NF004784">
    <property type="entry name" value="PRK06131.1"/>
    <property type="match status" value="1"/>
</dbReference>
<evidence type="ECO:0000256" key="1">
    <source>
        <dbReference type="ARBA" id="ARBA00006486"/>
    </source>
</evidence>
<evidence type="ECO:0000313" key="9">
    <source>
        <dbReference type="Proteomes" id="UP000766336"/>
    </source>
</evidence>
<evidence type="ECO:0000259" key="6">
    <source>
        <dbReference type="Pfam" id="PF00920"/>
    </source>
</evidence>
<keyword evidence="4" id="KW-0411">Iron-sulfur</keyword>
<name>A0ABS5QG93_9PROT</name>
<comment type="similarity">
    <text evidence="1">Belongs to the IlvD/Edd family.</text>
</comment>
<reference evidence="8 9" key="1">
    <citation type="submission" date="2021-05" db="EMBL/GenBank/DDBJ databases">
        <title>Roseococcus sp. XZZS9, whole genome shotgun sequencing project.</title>
        <authorList>
            <person name="Zhao G."/>
            <person name="Shen L."/>
        </authorList>
    </citation>
    <scope>NUCLEOTIDE SEQUENCE [LARGE SCALE GENOMIC DNA]</scope>
    <source>
        <strain evidence="8 9">XZZS9</strain>
    </source>
</reference>
<protein>
    <submittedName>
        <fullName evidence="8">Dihydroxy-acid dehydratase</fullName>
        <ecNumber evidence="8">4.2.1.9</ecNumber>
    </submittedName>
</protein>
<sequence>MSDEKKGPEPKGLARNAANYGDKEFALYLRRSFAKSMGYSAEALKRPVVGIVDTGSDLNNCHRTAPELIEAVKRGVLMAGGLPLAFPTISLCEPYLTPCSMHYRNLMALDTEAMIAAQPMDSVVLIGGCDKTVPAQLMAAASAGTPAVQLVVGPMSANRYQGERLAACTDCRRYWARYRAGEVSGERIQEIEGSLAVTAGTCGVMGTASTMACLTSTLGFMPLDAASIPAVHSDRLRAAEEAGAQAVRLIHKPVRPDEIITEKSVENALRVLLALGGSTNALVHLAAIAGRVGIKIDYHRLNELSDTTPVLVDLKPTGEGYMEDFHTAGGMVALLHELRDLLHLDTKDLDGVTLADRIGAGPAFVDRTYIKARNEPVSPVGGIVSLFGSLAPDGAILKRSAATPSLFEKEARCLVFDGVEDLAARIDSDDLDVTADDITILKGAGPLSTAGFPEAGYLPIPRKLARQGVKDMVRMSDCRMSGTAFGTVVLHISPEAEAGGPLGLVKTGDRIRLSVENRSLDLLVDEAELAKRRAEWKAKSEPKRGWDALVHREVLQAPQGADLRFLLPEGR</sequence>
<organism evidence="8 9">
    <name type="scientific">Roseococcus pinisoli</name>
    <dbReference type="NCBI Taxonomy" id="2835040"/>
    <lineage>
        <taxon>Bacteria</taxon>
        <taxon>Pseudomonadati</taxon>
        <taxon>Pseudomonadota</taxon>
        <taxon>Alphaproteobacteria</taxon>
        <taxon>Acetobacterales</taxon>
        <taxon>Roseomonadaceae</taxon>
        <taxon>Roseococcus</taxon>
    </lineage>
</organism>
<dbReference type="EMBL" id="JAHCDA010000002">
    <property type="protein sequence ID" value="MBS7811942.1"/>
    <property type="molecule type" value="Genomic_DNA"/>
</dbReference>
<evidence type="ECO:0000259" key="7">
    <source>
        <dbReference type="Pfam" id="PF24877"/>
    </source>
</evidence>
<evidence type="ECO:0000256" key="2">
    <source>
        <dbReference type="ARBA" id="ARBA00022723"/>
    </source>
</evidence>
<dbReference type="Pfam" id="PF00920">
    <property type="entry name" value="ILVD_EDD_N"/>
    <property type="match status" value="1"/>
</dbReference>
<dbReference type="PROSITE" id="PS00886">
    <property type="entry name" value="ILVD_EDD_1"/>
    <property type="match status" value="1"/>
</dbReference>
<comment type="caution">
    <text evidence="8">The sequence shown here is derived from an EMBL/GenBank/DDBJ whole genome shotgun (WGS) entry which is preliminary data.</text>
</comment>
<dbReference type="InterPro" id="IPR042096">
    <property type="entry name" value="Dihydro-acid_dehy_C"/>
</dbReference>
<dbReference type="EC" id="4.2.1.9" evidence="8"/>
<proteinExistence type="inferred from homology"/>
<dbReference type="Proteomes" id="UP000766336">
    <property type="component" value="Unassembled WGS sequence"/>
</dbReference>
<evidence type="ECO:0000256" key="4">
    <source>
        <dbReference type="ARBA" id="ARBA00023014"/>
    </source>
</evidence>
<dbReference type="GO" id="GO:0004160">
    <property type="term" value="F:dihydroxy-acid dehydratase activity"/>
    <property type="evidence" value="ECO:0007669"/>
    <property type="project" value="UniProtKB-EC"/>
</dbReference>
<evidence type="ECO:0000256" key="5">
    <source>
        <dbReference type="ARBA" id="ARBA00023239"/>
    </source>
</evidence>
<dbReference type="PANTHER" id="PTHR43183">
    <property type="entry name" value="HYPOTHETICAL DIHYDROXYACID DEHYDRATASE (EUROFUNG)-RELATED"/>
    <property type="match status" value="1"/>
</dbReference>
<dbReference type="InterPro" id="IPR056740">
    <property type="entry name" value="ILV_EDD_C"/>
</dbReference>
<dbReference type="RefSeq" id="WP_213670584.1">
    <property type="nucleotide sequence ID" value="NZ_JAHCDA010000002.1"/>
</dbReference>
<evidence type="ECO:0000313" key="8">
    <source>
        <dbReference type="EMBL" id="MBS7811942.1"/>
    </source>
</evidence>
<dbReference type="PANTHER" id="PTHR43183:SF1">
    <property type="entry name" value="HYPOTHETICAL DIHYDROXY-ACID DEHYDRATASE (EUROFUNG)-RELATED"/>
    <property type="match status" value="1"/>
</dbReference>
<keyword evidence="2" id="KW-0479">Metal-binding</keyword>
<keyword evidence="3" id="KW-0408">Iron</keyword>
<feature type="domain" description="Dihydroxy-acid/6-phosphogluconate dehydratase C-terminal" evidence="7">
    <location>
        <begin position="370"/>
        <end position="561"/>
    </location>
</feature>
<gene>
    <name evidence="8" type="ORF">KHU32_13410</name>
</gene>
<dbReference type="InterPro" id="IPR020558">
    <property type="entry name" value="DiOHA_6PGluconate_deHydtase_CS"/>
</dbReference>
<evidence type="ECO:0000256" key="3">
    <source>
        <dbReference type="ARBA" id="ARBA00023004"/>
    </source>
</evidence>
<dbReference type="Pfam" id="PF24877">
    <property type="entry name" value="ILV_EDD_C"/>
    <property type="match status" value="1"/>
</dbReference>
<dbReference type="InterPro" id="IPR037237">
    <property type="entry name" value="IlvD/EDD_N"/>
</dbReference>